<dbReference type="InterPro" id="IPR011049">
    <property type="entry name" value="Serralysin-like_metalloprot_C"/>
</dbReference>
<keyword evidence="2" id="KW-0677">Repeat</keyword>
<dbReference type="Pfam" id="PF19077">
    <property type="entry name" value="Big_13"/>
    <property type="match status" value="14"/>
</dbReference>
<dbReference type="InterPro" id="IPR013519">
    <property type="entry name" value="Int_alpha_beta-p"/>
</dbReference>
<feature type="domain" description="Bacterial Ig-like" evidence="6">
    <location>
        <begin position="1256"/>
        <end position="1352"/>
    </location>
</feature>
<sequence>MTDNVGDKTGPINNGDKTDDTQPEFNGKGEAGDVIAIIDNGEVIGTAIVDDNGNWSWTPEAPLAEGEHSITIVETDEAGNSSQPSAPVAFEVDTTAPATPAAPAITDNVGDKTGPINNGDKTDDNQPEFNGKGEAGDVIAIIDNGTVIGSTVVDDNGNWSWTPEAPLAEGEHSITIVETDEAGNASQPSAPVVFEVDTTAPATPAAPAITDNVGDKTGPINNGDKTDDTQPEFNGKGEAGDVISIIDNGEVIGTAIVDDNGNWSWTPEAPLAEGEHSITIVETDEAGNLSEKSADFVLTMDFSAPGTVTDLTITDNVGAVTGALKDGDTTDDATPTFSGKAEADSIVTVYDGETAIGSVKADADGSWSFTPDALDDGDHAFSTTVTDAAGNTGDASAVVHITIDTSTVSVSITKLVDNVGAITGDIKANDITDDARPEVIGKGKADSIINLYDGETLLGSTTTDAQGNWSFTPAADLSEGEHSITATATDKAGNVSEPTSAFIFTVDTLAPTMPTIESAEDNVGIITGPMSSGSHTDDATPTLSGKAEKDSTVSVYDGETLLGTVTADSNGQWTFTTDALAEGEHSFHVTATDKAGNVSEKSADFILTMDFTSPDSSLLAITGVNDAVGAYTGNVKSGETTDDSRPTISGTGTSGDTIIVYTKDSSGNHEIGRTSVDSEGKWSLQPATALKEGVNEFTAVEIDLVGNITDPSEKYSVTLDTSVPEVPVLESVNDNVGNITGNLNKGDFTDDNTPTFSGTGAKNGIVTLYNDGVNIGTATVDSDGKWSFTPATALADGEYKITVDTTNAVGQTSTKTDMFNFVVDTTAPGAVTDLTITDNEGAVTGALKDGDTTDDNTPTFSGKAEANGIVTLYDGNTVIGSVKADADGNWTFTPEALTDGTHAFSTTVTDAAGNTGEATPAINIIIDTTPLVATITRLEDNVGDVTGPIKANGFTDDTQPEIIGTSKAGSIIKVYDGATLLGSTTVDAEGNWSFTPATALSQGEHSITAKATDKTGNTSAATDAFMFTIDTVAPTKPTIESAEDNVGTITGPMSSGSYTDDSTPALSGKAEKDSTVNVYDGETLLGTTIADSNGQWTFTTDALTEGEHKFHVTATDKAGNVSDKSDDFVLTMDYTKPDESLLAITGVDDKVGLITGNVANGGATDDTRPTISGTGTKGDLITVYSKDSTGNHVIGSATVDADGKWSMQPATALTEGLNDLTAVEIDAAGNATDPSAKYSIKLDTAIPTTLAKITDITEDTGVSDKDFITKDKTLLIGGSLNGEVLPDNQKVQISLDNGASWHYATLSEDRMRWSYDNTSVDLMDGSYTFQARVVSESGVAGTTGSQVVVIDTTGPTNTTTVDLDPASDWGDYSDDNITGLATPTINGKVSAGSDSFSKLTVTLFDDKNNDGKLDAGDTVFQTGIKVNADGTWTTDLPSLQDGSYKLKGIVVDEAGNLQTSTAGKLIGAHGGTDDLVIKSNMRSALVGEKPGDNAGWMITNVGDFNGDGIDDFFVTAPNADTPSSNLGKSYLIYGTGAGLPNLTHLGALTPSQGLIITNTDTNYTQEGMVATNIGDWNGDGYDDIAVGSHVQDTMFIIYGGAQGTYTNGTLDMKTIMAGDNTHGFSISNRNPVTGHGVDAWMFYGITAADVDGDGYKDLIFNNNSGGTYSSGWHSGSVQIIYGGKTLADGSDWSNIYMKYLGTGGLEYGSYYVPTTDLTKETLTNNVRNTTVAFAGTDDNDMGSYMGSVGDVNGDGIEDFFMLGTDGRTHYLVYGKEGGYGQIMDLGKFRDGVDGVRFVTNDYDYLVDRWYGYHMVTRLGDINSDGIDDFAFGLPNSNVDRTVVVYGKQGGLGFQSIGLPSAANGAVPAGTKAFTAADGMIILNAGSSLTNWSKSSALFGAALAGGGDLNGDGIADFVIGAPKVTANGKSECGAIYVIYGQADNYLTGSPVVSINTLINDPSKGYVIYGEKAGEHLGQSITLGDWNGDGLLDIASSAPESNVYARNPDGSEDRTHGGNSSGAAYIYYSKVDFTKVYTTGDDILIADGKGIDGKPVDHDLILGGAGNDIILGISTGDFANGGAGNDTIHVASLDFLSVNGGSGIDTLVLDGNDLVLNLGALQAKVQNFEKFDLGSGHNTLTVKLDDVLRMGSEELAIKSGDKAIVVEGETGSTLKLEGAGQWAMTQSNYQHDGHTYNVWSMSTSGVEVLVEETVTPIIM</sequence>
<dbReference type="PROSITE" id="PS51470">
    <property type="entry name" value="FG_GAP"/>
    <property type="match status" value="2"/>
</dbReference>
<comment type="caution">
    <text evidence="7">The sequence shown here is derived from an EMBL/GenBank/DDBJ whole genome shotgun (WGS) entry which is preliminary data.</text>
</comment>
<dbReference type="EMBL" id="JAJNAG010000010">
    <property type="protein sequence ID" value="MCD1125687.1"/>
    <property type="molecule type" value="Genomic_DNA"/>
</dbReference>
<dbReference type="Gene3D" id="2.60.40.10">
    <property type="entry name" value="Immunoglobulins"/>
    <property type="match status" value="4"/>
</dbReference>
<feature type="domain" description="Bacterial Ig-like" evidence="6">
    <location>
        <begin position="309"/>
        <end position="405"/>
    </location>
</feature>
<evidence type="ECO:0000256" key="5">
    <source>
        <dbReference type="SAM" id="MobiDB-lite"/>
    </source>
</evidence>
<feature type="domain" description="Bacterial Ig-like" evidence="6">
    <location>
        <begin position="5"/>
        <end position="94"/>
    </location>
</feature>
<feature type="domain" description="Bacterial Ig-like" evidence="6">
    <location>
        <begin position="627"/>
        <end position="721"/>
    </location>
</feature>
<dbReference type="SUPFAM" id="SSF69318">
    <property type="entry name" value="Integrin alpha N-terminal domain"/>
    <property type="match status" value="2"/>
</dbReference>
<evidence type="ECO:0000256" key="3">
    <source>
        <dbReference type="ARBA" id="ARBA00022801"/>
    </source>
</evidence>
<dbReference type="NCBIfam" id="NF033510">
    <property type="entry name" value="Ca_tandemer"/>
    <property type="match status" value="12"/>
</dbReference>
<feature type="domain" description="Bacterial Ig-like" evidence="6">
    <location>
        <begin position="834"/>
        <end position="928"/>
    </location>
</feature>
<feature type="domain" description="Bacterial Ig-like" evidence="6">
    <location>
        <begin position="941"/>
        <end position="1031"/>
    </location>
</feature>
<evidence type="ECO:0000313" key="8">
    <source>
        <dbReference type="Proteomes" id="UP001139171"/>
    </source>
</evidence>
<evidence type="ECO:0000256" key="2">
    <source>
        <dbReference type="ARBA" id="ARBA00022737"/>
    </source>
</evidence>
<dbReference type="PANTHER" id="PTHR23221">
    <property type="entry name" value="GLYCOSYLPHOSPHATIDYLINOSITOL PHOSPHOLIPASE D"/>
    <property type="match status" value="1"/>
</dbReference>
<feature type="domain" description="Bacterial Ig-like" evidence="6">
    <location>
        <begin position="733"/>
        <end position="825"/>
    </location>
</feature>
<feature type="domain" description="Bacterial Ig-like" evidence="6">
    <location>
        <begin position="205"/>
        <end position="301"/>
    </location>
</feature>
<reference evidence="7" key="1">
    <citation type="submission" date="2021-11" db="EMBL/GenBank/DDBJ databases">
        <title>Jinshanibacter sp. isolated from one year old Eriocheir sinensis.</title>
        <authorList>
            <person name="Li J.-Y."/>
            <person name="He W."/>
            <person name="Gao T.-H."/>
        </authorList>
    </citation>
    <scope>NUCLEOTIDE SEQUENCE</scope>
    <source>
        <strain evidence="7">LJY008</strain>
    </source>
</reference>
<dbReference type="InterPro" id="IPR028994">
    <property type="entry name" value="Integrin_alpha_N"/>
</dbReference>
<dbReference type="InterPro" id="IPR013783">
    <property type="entry name" value="Ig-like_fold"/>
</dbReference>
<dbReference type="InterPro" id="IPR044016">
    <property type="entry name" value="Big_13"/>
</dbReference>
<feature type="compositionally biased region" description="Polar residues" evidence="5">
    <location>
        <begin position="1047"/>
        <end position="1065"/>
    </location>
</feature>
<dbReference type="Gene3D" id="3.30.420.430">
    <property type="match status" value="8"/>
</dbReference>
<dbReference type="Pfam" id="PF01839">
    <property type="entry name" value="FG-GAP"/>
    <property type="match status" value="2"/>
</dbReference>
<evidence type="ECO:0000256" key="4">
    <source>
        <dbReference type="ARBA" id="ARBA00023180"/>
    </source>
</evidence>
<feature type="domain" description="Bacterial Ig-like" evidence="6">
    <location>
        <begin position="101"/>
        <end position="198"/>
    </location>
</feature>
<dbReference type="SMART" id="SM00191">
    <property type="entry name" value="Int_alpha"/>
    <property type="match status" value="5"/>
</dbReference>
<proteinExistence type="predicted"/>
<organism evidence="7 8">
    <name type="scientific">Limnobaculum eriocheiris</name>
    <dbReference type="NCBI Taxonomy" id="2897391"/>
    <lineage>
        <taxon>Bacteria</taxon>
        <taxon>Pseudomonadati</taxon>
        <taxon>Pseudomonadota</taxon>
        <taxon>Gammaproteobacteria</taxon>
        <taxon>Enterobacterales</taxon>
        <taxon>Budviciaceae</taxon>
        <taxon>Limnobaculum</taxon>
    </lineage>
</organism>
<accession>A0A9X1MVU8</accession>
<feature type="domain" description="Bacterial Ig-like" evidence="6">
    <location>
        <begin position="1044"/>
        <end position="1133"/>
    </location>
</feature>
<feature type="region of interest" description="Disordered" evidence="5">
    <location>
        <begin position="1"/>
        <end position="28"/>
    </location>
</feature>
<evidence type="ECO:0000313" key="7">
    <source>
        <dbReference type="EMBL" id="MCD1125687.1"/>
    </source>
</evidence>
<keyword evidence="8" id="KW-1185">Reference proteome</keyword>
<feature type="region of interest" description="Disordered" evidence="5">
    <location>
        <begin position="529"/>
        <end position="551"/>
    </location>
</feature>
<dbReference type="PANTHER" id="PTHR23221:SF7">
    <property type="entry name" value="PHOSPHATIDYLINOSITOL-GLYCAN-SPECIFIC PHOSPHOLIPASE D"/>
    <property type="match status" value="1"/>
</dbReference>
<dbReference type="GO" id="GO:0016787">
    <property type="term" value="F:hydrolase activity"/>
    <property type="evidence" value="ECO:0007669"/>
    <property type="project" value="UniProtKB-KW"/>
</dbReference>
<protein>
    <submittedName>
        <fullName evidence="7">Ig-like domain-containing protein</fullName>
    </submittedName>
</protein>
<dbReference type="InterPro" id="IPR013517">
    <property type="entry name" value="FG-GAP"/>
</dbReference>
<keyword evidence="3" id="KW-0378">Hydrolase</keyword>
<evidence type="ECO:0000256" key="1">
    <source>
        <dbReference type="ARBA" id="ARBA00022729"/>
    </source>
</evidence>
<feature type="region of interest" description="Disordered" evidence="5">
    <location>
        <begin position="204"/>
        <end position="238"/>
    </location>
</feature>
<dbReference type="SUPFAM" id="SSF51120">
    <property type="entry name" value="beta-Roll"/>
    <property type="match status" value="1"/>
</dbReference>
<dbReference type="Proteomes" id="UP001139171">
    <property type="component" value="Unassembled WGS sequence"/>
</dbReference>
<keyword evidence="1" id="KW-0732">Signal</keyword>
<gene>
    <name evidence="7" type="ORF">LPW36_06655</name>
</gene>
<feature type="domain" description="Bacterial Ig-like" evidence="6">
    <location>
        <begin position="1358"/>
        <end position="1463"/>
    </location>
</feature>
<dbReference type="Gene3D" id="2.130.10.130">
    <property type="entry name" value="Integrin alpha, N-terminal"/>
    <property type="match status" value="3"/>
</dbReference>
<evidence type="ECO:0000259" key="6">
    <source>
        <dbReference type="Pfam" id="PF19077"/>
    </source>
</evidence>
<feature type="region of interest" description="Disordered" evidence="5">
    <location>
        <begin position="101"/>
        <end position="126"/>
    </location>
</feature>
<feature type="domain" description="Bacterial Ig-like" evidence="6">
    <location>
        <begin position="419"/>
        <end position="508"/>
    </location>
</feature>
<feature type="compositionally biased region" description="Polar residues" evidence="5">
    <location>
        <begin position="529"/>
        <end position="543"/>
    </location>
</feature>
<name>A0A9X1MVU8_9GAMM</name>
<keyword evidence="4" id="KW-0325">Glycoprotein</keyword>
<feature type="region of interest" description="Disordered" evidence="5">
    <location>
        <begin position="1042"/>
        <end position="1069"/>
    </location>
</feature>
<feature type="domain" description="Bacterial Ig-like" evidence="6">
    <location>
        <begin position="526"/>
        <end position="610"/>
    </location>
</feature>
<feature type="domain" description="Bacterial Ig-like" evidence="6">
    <location>
        <begin position="1152"/>
        <end position="1244"/>
    </location>
</feature>